<feature type="signal peptide" evidence="1">
    <location>
        <begin position="1"/>
        <end position="31"/>
    </location>
</feature>
<sequence>MKAKSFFQLSAMGAFTAIAGLAFLSPESVSAQTVAAEDSASITIMVPADGTAVSYTVGGATFWIQPGNTVALPAAATNIQLTPGAVVIANVRRPDGSETTANVELTSATTLPAVTSADISQTLAGSSAPIQVISITDVQANGDSTTIDVANRTTTVVEGNKTTVISRSGPSMTSTTTIQEAGGTTTVTTVVDLATGTGTTTVTSPSGTTTEPATSAQVNAIQQATPSSGQQNTGGAIQALVEAADQVQNDAADIATTSGVGGTDSNG</sequence>
<evidence type="ECO:0000313" key="3">
    <source>
        <dbReference type="Proteomes" id="UP001597297"/>
    </source>
</evidence>
<evidence type="ECO:0000256" key="1">
    <source>
        <dbReference type="SAM" id="SignalP"/>
    </source>
</evidence>
<keyword evidence="1" id="KW-0732">Signal</keyword>
<evidence type="ECO:0000313" key="2">
    <source>
        <dbReference type="EMBL" id="MFD2276205.1"/>
    </source>
</evidence>
<gene>
    <name evidence="2" type="ORF">ACFSQZ_06980</name>
</gene>
<dbReference type="EMBL" id="JBHUJC010000020">
    <property type="protein sequence ID" value="MFD2276205.1"/>
    <property type="molecule type" value="Genomic_DNA"/>
</dbReference>
<keyword evidence="3" id="KW-1185">Reference proteome</keyword>
<reference evidence="3" key="1">
    <citation type="journal article" date="2019" name="Int. J. Syst. Evol. Microbiol.">
        <title>The Global Catalogue of Microorganisms (GCM) 10K type strain sequencing project: providing services to taxonomists for standard genome sequencing and annotation.</title>
        <authorList>
            <consortium name="The Broad Institute Genomics Platform"/>
            <consortium name="The Broad Institute Genome Sequencing Center for Infectious Disease"/>
            <person name="Wu L."/>
            <person name="Ma J."/>
        </authorList>
    </citation>
    <scope>NUCLEOTIDE SEQUENCE [LARGE SCALE GENOMIC DNA]</scope>
    <source>
        <strain evidence="3">JCM 16545</strain>
    </source>
</reference>
<dbReference type="Proteomes" id="UP001597297">
    <property type="component" value="Unassembled WGS sequence"/>
</dbReference>
<proteinExistence type="predicted"/>
<name>A0ABW5E5K8_9BACT</name>
<protein>
    <submittedName>
        <fullName evidence="2">Uncharacterized protein</fullName>
    </submittedName>
</protein>
<dbReference type="RefSeq" id="WP_377094454.1">
    <property type="nucleotide sequence ID" value="NZ_JBHSJM010000001.1"/>
</dbReference>
<feature type="chain" id="PRO_5046126373" evidence="1">
    <location>
        <begin position="32"/>
        <end position="267"/>
    </location>
</feature>
<accession>A0ABW5E5K8</accession>
<comment type="caution">
    <text evidence="2">The sequence shown here is derived from an EMBL/GenBank/DDBJ whole genome shotgun (WGS) entry which is preliminary data.</text>
</comment>
<organism evidence="2 3">
    <name type="scientific">Rubritalea spongiae</name>
    <dbReference type="NCBI Taxonomy" id="430797"/>
    <lineage>
        <taxon>Bacteria</taxon>
        <taxon>Pseudomonadati</taxon>
        <taxon>Verrucomicrobiota</taxon>
        <taxon>Verrucomicrobiia</taxon>
        <taxon>Verrucomicrobiales</taxon>
        <taxon>Rubritaleaceae</taxon>
        <taxon>Rubritalea</taxon>
    </lineage>
</organism>